<proteinExistence type="inferred from homology"/>
<evidence type="ECO:0000259" key="6">
    <source>
        <dbReference type="Pfam" id="PF21981"/>
    </source>
</evidence>
<evidence type="ECO:0000256" key="1">
    <source>
        <dbReference type="ARBA" id="ARBA00004496"/>
    </source>
</evidence>
<dbReference type="PANTHER" id="PTHR33602">
    <property type="entry name" value="REGULATORY PROTEIN RECX FAMILY PROTEIN"/>
    <property type="match status" value="1"/>
</dbReference>
<evidence type="ECO:0000256" key="3">
    <source>
        <dbReference type="ARBA" id="ARBA00018111"/>
    </source>
</evidence>
<dbReference type="Pfam" id="PF21981">
    <property type="entry name" value="RecX_HTH3"/>
    <property type="match status" value="1"/>
</dbReference>
<dbReference type="InterPro" id="IPR053925">
    <property type="entry name" value="RecX_HTH_3rd"/>
</dbReference>
<accession>A0A654KIX1</accession>
<evidence type="ECO:0000313" key="8">
    <source>
        <dbReference type="EMBL" id="ADU92372.1"/>
    </source>
</evidence>
<dbReference type="KEGG" id="teq:TEQUI_1458"/>
<feature type="domain" description="RecX first three-helical" evidence="7">
    <location>
        <begin position="6"/>
        <end position="44"/>
    </location>
</feature>
<reference evidence="8 9" key="1">
    <citation type="journal article" date="2011" name="J. Bacteriol.">
        <title>Genome sequence of Taylorella equigenitalis MCE9, the causative agent of contagious equine metritis.</title>
        <authorList>
            <person name="Hebert L."/>
            <person name="Moumen B."/>
            <person name="Duquesne F."/>
            <person name="Breuil M.F."/>
            <person name="Laugier C."/>
            <person name="Batto J.M."/>
            <person name="Renault P."/>
            <person name="Petry S."/>
        </authorList>
    </citation>
    <scope>NUCLEOTIDE SEQUENCE [LARGE SCALE GENOMIC DNA]</scope>
    <source>
        <strain evidence="8 9">MCE9</strain>
    </source>
</reference>
<comment type="similarity">
    <text evidence="2">Belongs to the RecX family.</text>
</comment>
<comment type="subcellular location">
    <subcellularLocation>
        <location evidence="1">Cytoplasm</location>
    </subcellularLocation>
</comment>
<dbReference type="AlphaFoldDB" id="A0A654KIX1"/>
<dbReference type="Gene3D" id="1.10.10.10">
    <property type="entry name" value="Winged helix-like DNA-binding domain superfamily/Winged helix DNA-binding domain"/>
    <property type="match status" value="3"/>
</dbReference>
<dbReference type="GO" id="GO:0006282">
    <property type="term" value="P:regulation of DNA repair"/>
    <property type="evidence" value="ECO:0007669"/>
    <property type="project" value="InterPro"/>
</dbReference>
<evidence type="ECO:0000256" key="2">
    <source>
        <dbReference type="ARBA" id="ARBA00009695"/>
    </source>
</evidence>
<name>A0A654KIX1_TAYEM</name>
<dbReference type="PANTHER" id="PTHR33602:SF1">
    <property type="entry name" value="REGULATORY PROTEIN RECX FAMILY PROTEIN"/>
    <property type="match status" value="1"/>
</dbReference>
<sequence length="142" mass="16862">MEVNLKHKAISLLSRREHSAFELTSKLSRYTDNQDEIEETISYLQKVDLQSDLRFLGFFIRTHASKWGKSKIKQALKEHKLSEDILTNFDRYFDIDEYELAKSIWMSKFKGEKSSDIKTKSKQYRFLLSRGFTSEIIRKVID</sequence>
<evidence type="ECO:0000259" key="5">
    <source>
        <dbReference type="Pfam" id="PF02631"/>
    </source>
</evidence>
<dbReference type="Pfam" id="PF02631">
    <property type="entry name" value="RecX_HTH2"/>
    <property type="match status" value="1"/>
</dbReference>
<dbReference type="InterPro" id="IPR003783">
    <property type="entry name" value="Regulatory_RecX"/>
</dbReference>
<evidence type="ECO:0000313" key="9">
    <source>
        <dbReference type="Proteomes" id="UP000007472"/>
    </source>
</evidence>
<dbReference type="InterPro" id="IPR036388">
    <property type="entry name" value="WH-like_DNA-bd_sf"/>
</dbReference>
<gene>
    <name evidence="8" type="ordered locus">TEQUI_1458</name>
</gene>
<feature type="domain" description="RecX third three-helical" evidence="6">
    <location>
        <begin position="96"/>
        <end position="141"/>
    </location>
</feature>
<evidence type="ECO:0000256" key="4">
    <source>
        <dbReference type="ARBA" id="ARBA00022490"/>
    </source>
</evidence>
<dbReference type="InterPro" id="IPR053924">
    <property type="entry name" value="RecX_HTH_2nd"/>
</dbReference>
<protein>
    <recommendedName>
        <fullName evidence="3">Regulatory protein RecX</fullName>
    </recommendedName>
</protein>
<feature type="domain" description="RecX second three-helical" evidence="5">
    <location>
        <begin position="51"/>
        <end position="85"/>
    </location>
</feature>
<keyword evidence="4" id="KW-0963">Cytoplasm</keyword>
<dbReference type="Proteomes" id="UP000007472">
    <property type="component" value="Chromosome"/>
</dbReference>
<organism evidence="8 9">
    <name type="scientific">Taylorella equigenitalis (strain MCE9)</name>
    <dbReference type="NCBI Taxonomy" id="937774"/>
    <lineage>
        <taxon>Bacteria</taxon>
        <taxon>Pseudomonadati</taxon>
        <taxon>Pseudomonadota</taxon>
        <taxon>Betaproteobacteria</taxon>
        <taxon>Burkholderiales</taxon>
        <taxon>Alcaligenaceae</taxon>
        <taxon>Taylorella</taxon>
    </lineage>
</organism>
<dbReference type="EMBL" id="CP002456">
    <property type="protein sequence ID" value="ADU92372.1"/>
    <property type="molecule type" value="Genomic_DNA"/>
</dbReference>
<dbReference type="Pfam" id="PF21982">
    <property type="entry name" value="RecX_HTH1"/>
    <property type="match status" value="1"/>
</dbReference>
<dbReference type="GO" id="GO:0005737">
    <property type="term" value="C:cytoplasm"/>
    <property type="evidence" value="ECO:0007669"/>
    <property type="project" value="UniProtKB-SubCell"/>
</dbReference>
<dbReference type="InterPro" id="IPR053926">
    <property type="entry name" value="RecX_HTH_1st"/>
</dbReference>
<evidence type="ECO:0000259" key="7">
    <source>
        <dbReference type="Pfam" id="PF21982"/>
    </source>
</evidence>